<gene>
    <name evidence="1" type="ORF">MRATA1EN3_LOCUS17630</name>
</gene>
<name>A0ACB0F0J3_RANTA</name>
<evidence type="ECO:0000313" key="2">
    <source>
        <dbReference type="Proteomes" id="UP001162501"/>
    </source>
</evidence>
<proteinExistence type="predicted"/>
<dbReference type="Proteomes" id="UP001162501">
    <property type="component" value="Chromosome 3"/>
</dbReference>
<protein>
    <submittedName>
        <fullName evidence="1">Uncharacterized protein</fullName>
    </submittedName>
</protein>
<organism evidence="1 2">
    <name type="scientific">Rangifer tarandus platyrhynchus</name>
    <name type="common">Svalbard reindeer</name>
    <dbReference type="NCBI Taxonomy" id="3082113"/>
    <lineage>
        <taxon>Eukaryota</taxon>
        <taxon>Metazoa</taxon>
        <taxon>Chordata</taxon>
        <taxon>Craniata</taxon>
        <taxon>Vertebrata</taxon>
        <taxon>Euteleostomi</taxon>
        <taxon>Mammalia</taxon>
        <taxon>Eutheria</taxon>
        <taxon>Laurasiatheria</taxon>
        <taxon>Artiodactyla</taxon>
        <taxon>Ruminantia</taxon>
        <taxon>Pecora</taxon>
        <taxon>Cervidae</taxon>
        <taxon>Odocoileinae</taxon>
        <taxon>Rangifer</taxon>
    </lineage>
</organism>
<reference evidence="1" key="1">
    <citation type="submission" date="2023-05" db="EMBL/GenBank/DDBJ databases">
        <authorList>
            <consortium name="ELIXIR-Norway"/>
        </authorList>
    </citation>
    <scope>NUCLEOTIDE SEQUENCE</scope>
</reference>
<sequence length="178" mass="18980">MEAGADIREGGSGGQSQAGRDRFLVGVAFAAPARPFLPRRAARRSGGGSAAATGAARGRGAGSRGRGDAGRGVRNDQQSFAKLWYVIPVTASTAMQSLGLTQISRLYLRSWLWDTPPRECVGKWCLEHRHLVGARTGIHRFPRVLTLCCRNCCLFGLQRGLVTVGRVGGDRVGSSLES</sequence>
<evidence type="ECO:0000313" key="1">
    <source>
        <dbReference type="EMBL" id="CAI9706417.1"/>
    </source>
</evidence>
<accession>A0ACB0F0J3</accession>
<dbReference type="EMBL" id="OX596087">
    <property type="protein sequence ID" value="CAI9706417.1"/>
    <property type="molecule type" value="Genomic_DNA"/>
</dbReference>